<dbReference type="RefSeq" id="WP_091461926.1">
    <property type="nucleotide sequence ID" value="NZ_FNPD01000010.1"/>
</dbReference>
<keyword evidence="1" id="KW-0472">Membrane</keyword>
<sequence>MERRLLRIRRWIDRSIEACRRGRPRDVLVELECAEAEMRIAREEILTLISGSKSHRIFLPLKQAFVSVLVAAVFLVALALPTSMEVIGSSGERAQASRPRDVESLRLSLITDEEERLIMALRKSLSDTNLGRFYDPGEASVAEAKSGERETLKGKKDDLGRKDFAKNVKNESKDLPEEKKSGVSFEEAMLEDFLRLVRLGEKALKGQEEAAVEFSN</sequence>
<accession>A0A1H3GTD1</accession>
<keyword evidence="1" id="KW-0812">Transmembrane</keyword>
<keyword evidence="1" id="KW-1133">Transmembrane helix</keyword>
<keyword evidence="3" id="KW-1185">Reference proteome</keyword>
<dbReference type="Proteomes" id="UP000199266">
    <property type="component" value="Unassembled WGS sequence"/>
</dbReference>
<dbReference type="AlphaFoldDB" id="A0A1H3GTD1"/>
<feature type="transmembrane region" description="Helical" evidence="1">
    <location>
        <begin position="64"/>
        <end position="84"/>
    </location>
</feature>
<name>A0A1H3GTD1_9BACT</name>
<dbReference type="EMBL" id="FNPD01000010">
    <property type="protein sequence ID" value="SDY06205.1"/>
    <property type="molecule type" value="Genomic_DNA"/>
</dbReference>
<reference evidence="3" key="1">
    <citation type="submission" date="2016-10" db="EMBL/GenBank/DDBJ databases">
        <authorList>
            <person name="Varghese N."/>
            <person name="Submissions S."/>
        </authorList>
    </citation>
    <scope>NUCLEOTIDE SEQUENCE [LARGE SCALE GENOMIC DNA]</scope>
    <source>
        <strain evidence="3">DSM 13490</strain>
    </source>
</reference>
<organism evidence="2 3">
    <name type="scientific">Acetomicrobium thermoterrenum DSM 13490</name>
    <dbReference type="NCBI Taxonomy" id="1120987"/>
    <lineage>
        <taxon>Bacteria</taxon>
        <taxon>Thermotogati</taxon>
        <taxon>Synergistota</taxon>
        <taxon>Synergistia</taxon>
        <taxon>Synergistales</taxon>
        <taxon>Acetomicrobiaceae</taxon>
        <taxon>Acetomicrobium</taxon>
    </lineage>
</organism>
<gene>
    <name evidence="2" type="ORF">SAMN03080603_01628</name>
</gene>
<proteinExistence type="predicted"/>
<protein>
    <submittedName>
        <fullName evidence="2">Uncharacterized protein</fullName>
    </submittedName>
</protein>
<evidence type="ECO:0000313" key="2">
    <source>
        <dbReference type="EMBL" id="SDY06205.1"/>
    </source>
</evidence>
<evidence type="ECO:0000313" key="3">
    <source>
        <dbReference type="Proteomes" id="UP000199266"/>
    </source>
</evidence>
<evidence type="ECO:0000256" key="1">
    <source>
        <dbReference type="SAM" id="Phobius"/>
    </source>
</evidence>